<organism evidence="5 6">
    <name type="scientific">Zhengella mangrovi</name>
    <dbReference type="NCBI Taxonomy" id="1982044"/>
    <lineage>
        <taxon>Bacteria</taxon>
        <taxon>Pseudomonadati</taxon>
        <taxon>Pseudomonadota</taxon>
        <taxon>Alphaproteobacteria</taxon>
        <taxon>Hyphomicrobiales</taxon>
        <taxon>Notoacmeibacteraceae</taxon>
        <taxon>Zhengella</taxon>
    </lineage>
</organism>
<feature type="domain" description="Acetophenone carboxylase-like C-terminal" evidence="4">
    <location>
        <begin position="505"/>
        <end position="667"/>
    </location>
</feature>
<feature type="compositionally biased region" description="Basic and acidic residues" evidence="1">
    <location>
        <begin position="593"/>
        <end position="602"/>
    </location>
</feature>
<evidence type="ECO:0000259" key="2">
    <source>
        <dbReference type="Pfam" id="PF01968"/>
    </source>
</evidence>
<evidence type="ECO:0000259" key="4">
    <source>
        <dbReference type="Pfam" id="PF19278"/>
    </source>
</evidence>
<keyword evidence="6" id="KW-1185">Reference proteome</keyword>
<accession>A0A2G1QQD7</accession>
<dbReference type="PANTHER" id="PTHR11365">
    <property type="entry name" value="5-OXOPROLINASE RELATED"/>
    <property type="match status" value="1"/>
</dbReference>
<dbReference type="InterPro" id="IPR008040">
    <property type="entry name" value="Hydant_A_N"/>
</dbReference>
<dbReference type="Pfam" id="PF01968">
    <property type="entry name" value="Hydantoinase_A"/>
    <property type="match status" value="1"/>
</dbReference>
<feature type="region of interest" description="Disordered" evidence="1">
    <location>
        <begin position="592"/>
        <end position="615"/>
    </location>
</feature>
<proteinExistence type="predicted"/>
<reference evidence="5 6" key="1">
    <citation type="submission" date="2017-10" db="EMBL/GenBank/DDBJ databases">
        <title>Sedimentibacterium mangrovi gen. nov., sp. nov., a novel member of family Phyllobacteriacea isolated from mangrove sediment.</title>
        <authorList>
            <person name="Liao H."/>
            <person name="Tian Y."/>
        </authorList>
    </citation>
    <scope>NUCLEOTIDE SEQUENCE [LARGE SCALE GENOMIC DNA]</scope>
    <source>
        <strain evidence="5 6">X9-2-2</strain>
    </source>
</reference>
<gene>
    <name evidence="5" type="ORF">CSC94_08830</name>
</gene>
<dbReference type="InterPro" id="IPR045079">
    <property type="entry name" value="Oxoprolinase-like"/>
</dbReference>
<evidence type="ECO:0000256" key="1">
    <source>
        <dbReference type="SAM" id="MobiDB-lite"/>
    </source>
</evidence>
<name>A0A2G1QQD7_9HYPH</name>
<evidence type="ECO:0000259" key="3">
    <source>
        <dbReference type="Pfam" id="PF05378"/>
    </source>
</evidence>
<dbReference type="GO" id="GO:0017168">
    <property type="term" value="F:5-oxoprolinase (ATP-hydrolyzing) activity"/>
    <property type="evidence" value="ECO:0007669"/>
    <property type="project" value="TreeGrafter"/>
</dbReference>
<dbReference type="PANTHER" id="PTHR11365:SF23">
    <property type="entry name" value="HYPOTHETICAL 5-OXOPROLINASE (EUROFUNG)-RELATED"/>
    <property type="match status" value="1"/>
</dbReference>
<dbReference type="InterPro" id="IPR049517">
    <property type="entry name" value="ACX-like_C"/>
</dbReference>
<feature type="domain" description="Hydantoinase/oxoprolinase N-terminal" evidence="3">
    <location>
        <begin position="7"/>
        <end position="176"/>
    </location>
</feature>
<dbReference type="AlphaFoldDB" id="A0A2G1QQD7"/>
<dbReference type="InterPro" id="IPR002821">
    <property type="entry name" value="Hydantoinase_A"/>
</dbReference>
<feature type="domain" description="Hydantoinase A/oxoprolinase" evidence="2">
    <location>
        <begin position="200"/>
        <end position="489"/>
    </location>
</feature>
<dbReference type="Pfam" id="PF05378">
    <property type="entry name" value="Hydant_A_N"/>
    <property type="match status" value="1"/>
</dbReference>
<dbReference type="GO" id="GO:0005829">
    <property type="term" value="C:cytosol"/>
    <property type="evidence" value="ECO:0007669"/>
    <property type="project" value="TreeGrafter"/>
</dbReference>
<sequence>MAVSDVVGIDVGGTFTDLFYSRDGIHADRICKVPSTPHDPSIGLLDALKTADIPCDDLSLILHGTTIATNALIERVGARCALVTTAGFRDVLELGRRDRPDFYGLTGKQNPLIPRNLRFELDERMDFRGDVIRPVDSRAVEELGQRLKGENVEAIVVSFLHSYVNPAHEAEVASILAGINPDWEIVTSAEINREYYEFERTSTAAIQAFLQPLIKNYSRKLLERLGEWGFRRQTLVMQSNGGLVPASQLGHHAAHIVRSGPAAGVTAAARIASEAGFDRVITGDMGGTSYDVAVVIDGEPEIAPKTNLDFRLPLRVSMINVHTIGAGGGSIAYVDRAGILKVGPRSARARPGPVCFGHGGTEPTVTDANVVLSRINADDPIGLTNLTRLDVEGARAAIGRLGEQIGLGVEETAEAILAIVNQNMAGRTRLLSIERGYDPRDFALVIFGGAGPLHGAAIIREVGIKTMIVPPAPGVLCAMGCVVADVRYDVSRTLARATSSLEPGELDAAMREQEAEGRAKLETSGVTVKSVLVRHFAEMAYSGQIHTLRVPVEEGWDTARINDAFAEAYRTEYGNTLGDIATTIVSLRTVVEGQREHEKRQSEPPAPLPAPEPAARRPVHFSRWWDTPVYQRQTLRPGAVIEGPCIVEQSDTTIIIEPGMTGRIDAFENILVEVA</sequence>
<evidence type="ECO:0000313" key="6">
    <source>
        <dbReference type="Proteomes" id="UP000221168"/>
    </source>
</evidence>
<evidence type="ECO:0000313" key="5">
    <source>
        <dbReference type="EMBL" id="PHP67777.1"/>
    </source>
</evidence>
<dbReference type="Pfam" id="PF19278">
    <property type="entry name" value="Hydant_A_C"/>
    <property type="match status" value="1"/>
</dbReference>
<protein>
    <recommendedName>
        <fullName evidence="7">Hydantoinase</fullName>
    </recommendedName>
</protein>
<dbReference type="EMBL" id="PDVP01000003">
    <property type="protein sequence ID" value="PHP67777.1"/>
    <property type="molecule type" value="Genomic_DNA"/>
</dbReference>
<dbReference type="Proteomes" id="UP000221168">
    <property type="component" value="Unassembled WGS sequence"/>
</dbReference>
<comment type="caution">
    <text evidence="5">The sequence shown here is derived from an EMBL/GenBank/DDBJ whole genome shotgun (WGS) entry which is preliminary data.</text>
</comment>
<evidence type="ECO:0008006" key="7">
    <source>
        <dbReference type="Google" id="ProtNLM"/>
    </source>
</evidence>
<dbReference type="GO" id="GO:0006749">
    <property type="term" value="P:glutathione metabolic process"/>
    <property type="evidence" value="ECO:0007669"/>
    <property type="project" value="TreeGrafter"/>
</dbReference>